<protein>
    <submittedName>
        <fullName evidence="6">Beta,beta-carotene 15,15'-dioxygenase</fullName>
    </submittedName>
</protein>
<dbReference type="GO" id="GO:0010436">
    <property type="term" value="F:carotenoid dioxygenase activity"/>
    <property type="evidence" value="ECO:0007669"/>
    <property type="project" value="TreeGrafter"/>
</dbReference>
<evidence type="ECO:0000256" key="3">
    <source>
        <dbReference type="ARBA" id="ARBA00023002"/>
    </source>
</evidence>
<comment type="similarity">
    <text evidence="1">Belongs to the carotenoid oxygenase family.</text>
</comment>
<comment type="caution">
    <text evidence="6">The sequence shown here is derived from an EMBL/GenBank/DDBJ whole genome shotgun (WGS) entry which is preliminary data.</text>
</comment>
<evidence type="ECO:0000256" key="2">
    <source>
        <dbReference type="ARBA" id="ARBA00022723"/>
    </source>
</evidence>
<dbReference type="AlphaFoldDB" id="A0A8J4Y564"/>
<dbReference type="GO" id="GO:0016121">
    <property type="term" value="P:carotene catabolic process"/>
    <property type="evidence" value="ECO:0007669"/>
    <property type="project" value="TreeGrafter"/>
</dbReference>
<evidence type="ECO:0000313" key="6">
    <source>
        <dbReference type="EMBL" id="KAG0716951.1"/>
    </source>
</evidence>
<dbReference type="InterPro" id="IPR004294">
    <property type="entry name" value="Carotenoid_Oase"/>
</dbReference>
<organism evidence="6 7">
    <name type="scientific">Chionoecetes opilio</name>
    <name type="common">Atlantic snow crab</name>
    <name type="synonym">Cancer opilio</name>
    <dbReference type="NCBI Taxonomy" id="41210"/>
    <lineage>
        <taxon>Eukaryota</taxon>
        <taxon>Metazoa</taxon>
        <taxon>Ecdysozoa</taxon>
        <taxon>Arthropoda</taxon>
        <taxon>Crustacea</taxon>
        <taxon>Multicrustacea</taxon>
        <taxon>Malacostraca</taxon>
        <taxon>Eumalacostraca</taxon>
        <taxon>Eucarida</taxon>
        <taxon>Decapoda</taxon>
        <taxon>Pleocyemata</taxon>
        <taxon>Brachyura</taxon>
        <taxon>Eubrachyura</taxon>
        <taxon>Majoidea</taxon>
        <taxon>Majidae</taxon>
        <taxon>Chionoecetes</taxon>
    </lineage>
</organism>
<evidence type="ECO:0000313" key="7">
    <source>
        <dbReference type="Proteomes" id="UP000770661"/>
    </source>
</evidence>
<dbReference type="PANTHER" id="PTHR10543">
    <property type="entry name" value="BETA-CAROTENE DIOXYGENASE"/>
    <property type="match status" value="1"/>
</dbReference>
<comment type="cofactor">
    <cofactor evidence="5">
        <name>Fe(2+)</name>
        <dbReference type="ChEBI" id="CHEBI:29033"/>
    </cofactor>
    <text evidence="5">Binds 1 Fe(2+) ion per subunit.</text>
</comment>
<dbReference type="EMBL" id="JACEEZ010018405">
    <property type="protein sequence ID" value="KAG0716951.1"/>
    <property type="molecule type" value="Genomic_DNA"/>
</dbReference>
<dbReference type="GO" id="GO:0042574">
    <property type="term" value="P:retinal metabolic process"/>
    <property type="evidence" value="ECO:0007669"/>
    <property type="project" value="TreeGrafter"/>
</dbReference>
<evidence type="ECO:0000256" key="4">
    <source>
        <dbReference type="ARBA" id="ARBA00023004"/>
    </source>
</evidence>
<keyword evidence="4 5" id="KW-0408">Iron</keyword>
<dbReference type="PANTHER" id="PTHR10543:SF24">
    <property type="entry name" value="CAROTENOID ISOMEROOXYGENASE"/>
    <property type="match status" value="1"/>
</dbReference>
<sequence>MDGGNLKRIIVPLDVNEKATPELNLVMIGGSKAKAHRQKDGTLILTPDNITDFSYEIPTLNSSFLRKKYKYSYGTKGDMKHTQGKFGKVDLETREVRDWGENGMYGSVLCYLPRPGATAEDDGTIIGTLLHSDDKTKVTLIVLNAADMTELARATFTTASHVPRSLHGCFVPA</sequence>
<evidence type="ECO:0000256" key="1">
    <source>
        <dbReference type="ARBA" id="ARBA00006787"/>
    </source>
</evidence>
<dbReference type="OrthoDB" id="1069523at2759"/>
<evidence type="ECO:0000256" key="5">
    <source>
        <dbReference type="PIRSR" id="PIRSR604294-1"/>
    </source>
</evidence>
<accession>A0A8J4Y564</accession>
<keyword evidence="7" id="KW-1185">Reference proteome</keyword>
<dbReference type="Pfam" id="PF03055">
    <property type="entry name" value="RPE65"/>
    <property type="match status" value="1"/>
</dbReference>
<dbReference type="GO" id="GO:0003834">
    <property type="term" value="F:beta-carotene 15,15'-dioxygenase activity"/>
    <property type="evidence" value="ECO:0007669"/>
    <property type="project" value="TreeGrafter"/>
</dbReference>
<feature type="binding site" evidence="5">
    <location>
        <position position="167"/>
    </location>
    <ligand>
        <name>Fe cation</name>
        <dbReference type="ChEBI" id="CHEBI:24875"/>
        <note>catalytic</note>
    </ligand>
</feature>
<dbReference type="Proteomes" id="UP000770661">
    <property type="component" value="Unassembled WGS sequence"/>
</dbReference>
<reference evidence="6" key="1">
    <citation type="submission" date="2020-07" db="EMBL/GenBank/DDBJ databases">
        <title>The High-quality genome of the commercially important snow crab, Chionoecetes opilio.</title>
        <authorList>
            <person name="Jeong J.-H."/>
            <person name="Ryu S."/>
        </authorList>
    </citation>
    <scope>NUCLEOTIDE SEQUENCE</scope>
    <source>
        <strain evidence="6">MADBK_172401_WGS</strain>
        <tissue evidence="6">Digestive gland</tissue>
    </source>
</reference>
<dbReference type="GO" id="GO:0046872">
    <property type="term" value="F:metal ion binding"/>
    <property type="evidence" value="ECO:0007669"/>
    <property type="project" value="UniProtKB-KW"/>
</dbReference>
<gene>
    <name evidence="6" type="primary">BCO1_0</name>
    <name evidence="6" type="ORF">GWK47_000080</name>
</gene>
<proteinExistence type="inferred from homology"/>
<name>A0A8J4Y564_CHIOP</name>
<keyword evidence="2 5" id="KW-0479">Metal-binding</keyword>
<keyword evidence="3" id="KW-0560">Oxidoreductase</keyword>